<organism evidence="1 2">
    <name type="scientific">Galerina marginata (strain CBS 339.88)</name>
    <dbReference type="NCBI Taxonomy" id="685588"/>
    <lineage>
        <taxon>Eukaryota</taxon>
        <taxon>Fungi</taxon>
        <taxon>Dikarya</taxon>
        <taxon>Basidiomycota</taxon>
        <taxon>Agaricomycotina</taxon>
        <taxon>Agaricomycetes</taxon>
        <taxon>Agaricomycetidae</taxon>
        <taxon>Agaricales</taxon>
        <taxon>Agaricineae</taxon>
        <taxon>Strophariaceae</taxon>
        <taxon>Galerina</taxon>
    </lineage>
</organism>
<dbReference type="HOGENOM" id="CLU_1209892_0_0_1"/>
<dbReference type="Proteomes" id="UP000027222">
    <property type="component" value="Unassembled WGS sequence"/>
</dbReference>
<keyword evidence="2" id="KW-1185">Reference proteome</keyword>
<proteinExistence type="predicted"/>
<protein>
    <submittedName>
        <fullName evidence="1">Uncharacterized protein</fullName>
    </submittedName>
</protein>
<sequence>MSSRRAMVIGVVEEGFKLFDARLDLASSFFPSQHFLLTEADAPSYLCPAAATSSSLPSTSLFLLAALAGLTGAAAAQLDADEHKSRTSPRRVQPEPKLRALLSGRYNSSDDGQKPPCIPGGQVQVVRARDGVIWDGRRGVMPLPRTVPEPGMCRWCELNVEVRFHVGGGRGRKKKGEDAPKTIIAMVTEQSKERWLYIGFGSRKAEVPKYKQGQSKLRGLCESAKTRID</sequence>
<evidence type="ECO:0000313" key="2">
    <source>
        <dbReference type="Proteomes" id="UP000027222"/>
    </source>
</evidence>
<reference evidence="2" key="1">
    <citation type="journal article" date="2014" name="Proc. Natl. Acad. Sci. U.S.A.">
        <title>Extensive sampling of basidiomycete genomes demonstrates inadequacy of the white-rot/brown-rot paradigm for wood decay fungi.</title>
        <authorList>
            <person name="Riley R."/>
            <person name="Salamov A.A."/>
            <person name="Brown D.W."/>
            <person name="Nagy L.G."/>
            <person name="Floudas D."/>
            <person name="Held B.W."/>
            <person name="Levasseur A."/>
            <person name="Lombard V."/>
            <person name="Morin E."/>
            <person name="Otillar R."/>
            <person name="Lindquist E.A."/>
            <person name="Sun H."/>
            <person name="LaButti K.M."/>
            <person name="Schmutz J."/>
            <person name="Jabbour D."/>
            <person name="Luo H."/>
            <person name="Baker S.E."/>
            <person name="Pisabarro A.G."/>
            <person name="Walton J.D."/>
            <person name="Blanchette R.A."/>
            <person name="Henrissat B."/>
            <person name="Martin F."/>
            <person name="Cullen D."/>
            <person name="Hibbett D.S."/>
            <person name="Grigoriev I.V."/>
        </authorList>
    </citation>
    <scope>NUCLEOTIDE SEQUENCE [LARGE SCALE GENOMIC DNA]</scope>
    <source>
        <strain evidence="2">CBS 339.88</strain>
    </source>
</reference>
<name>A0A067T0D6_GALM3</name>
<accession>A0A067T0D6</accession>
<dbReference type="EMBL" id="KL142389">
    <property type="protein sequence ID" value="KDR72443.1"/>
    <property type="molecule type" value="Genomic_DNA"/>
</dbReference>
<gene>
    <name evidence="1" type="ORF">GALMADRAFT_213419</name>
</gene>
<dbReference type="AlphaFoldDB" id="A0A067T0D6"/>
<evidence type="ECO:0000313" key="1">
    <source>
        <dbReference type="EMBL" id="KDR72443.1"/>
    </source>
</evidence>